<dbReference type="AlphaFoldDB" id="A0A9Q1MU72"/>
<dbReference type="OrthoDB" id="5599646at2759"/>
<dbReference type="Pfam" id="PF05022">
    <property type="entry name" value="SRP40_C"/>
    <property type="match status" value="1"/>
</dbReference>
<dbReference type="EMBL" id="JAJAGQ010000003">
    <property type="protein sequence ID" value="KAJ8568084.1"/>
    <property type="molecule type" value="Genomic_DNA"/>
</dbReference>
<evidence type="ECO:0000313" key="5">
    <source>
        <dbReference type="Proteomes" id="UP001152561"/>
    </source>
</evidence>
<feature type="compositionally biased region" description="Basic and acidic residues" evidence="1">
    <location>
        <begin position="180"/>
        <end position="190"/>
    </location>
</feature>
<dbReference type="InterPro" id="IPR006594">
    <property type="entry name" value="LisH"/>
</dbReference>
<dbReference type="Proteomes" id="UP001152561">
    <property type="component" value="Unassembled WGS sequence"/>
</dbReference>
<dbReference type="GO" id="GO:0005730">
    <property type="term" value="C:nucleolus"/>
    <property type="evidence" value="ECO:0007669"/>
    <property type="project" value="InterPro"/>
</dbReference>
<sequence>MLETNIRQLQNPSTYSSSSLLAFKPRQVVLAQSSKSTNLVMAKKQQNQENNKSVLHQSILHYLHLNGYSKTLKYFLKETQIEGDSWKSCSLSLEDLYSKYLNNSTENDTISKGNRELVQCEDDTNTNKISSNAADTQETISKKKKKKKTEDKNSDVPDASLPESVDKSTKDATTAQEVLADDKADVPLKKQKEKKKKKTEEKSESVVPIDNDNTVETTKKDKKKKSKEESGATDSKDSKKRKRLASDENANQENQMFGTEESKRRKTEGLEESKAVAEQEENGEVIEANSNGNHQDELNNSAKQKSSRKEFNGSAEPKTVNAFQRVKIDQVEFKDDRLKDNSYWAKDGADIGYGAKAQEVLGQVKGRDFRHEKTKKKRGSYRGGIIDLNSHSVKFNYDEE</sequence>
<evidence type="ECO:0000256" key="1">
    <source>
        <dbReference type="SAM" id="MobiDB-lite"/>
    </source>
</evidence>
<feature type="compositionally biased region" description="Basic and acidic residues" evidence="1">
    <location>
        <begin position="226"/>
        <end position="237"/>
    </location>
</feature>
<name>A0A9Q1MU72_9SOLA</name>
<comment type="caution">
    <text evidence="4">The sequence shown here is derived from an EMBL/GenBank/DDBJ whole genome shotgun (WGS) entry which is preliminary data.</text>
</comment>
<accession>A0A9Q1MU72</accession>
<evidence type="ECO:0000259" key="2">
    <source>
        <dbReference type="Pfam" id="PF05022"/>
    </source>
</evidence>
<feature type="compositionally biased region" description="Basic and acidic residues" evidence="1">
    <location>
        <begin position="260"/>
        <end position="277"/>
    </location>
</feature>
<dbReference type="InterPro" id="IPR007718">
    <property type="entry name" value="Srp40_C"/>
</dbReference>
<feature type="region of interest" description="Disordered" evidence="1">
    <location>
        <begin position="121"/>
        <end position="319"/>
    </location>
</feature>
<feature type="domain" description="Srp40 C-terminal" evidence="2">
    <location>
        <begin position="323"/>
        <end position="395"/>
    </location>
</feature>
<dbReference type="PROSITE" id="PS50896">
    <property type="entry name" value="LISH"/>
    <property type="match status" value="1"/>
</dbReference>
<proteinExistence type="predicted"/>
<dbReference type="PANTHER" id="PTHR23216:SF1">
    <property type="entry name" value="NUCLEOLAR AND COILED-BODY PHOSPHOPROTEIN 1"/>
    <property type="match status" value="1"/>
</dbReference>
<gene>
    <name evidence="4" type="ORF">K7X08_020806</name>
</gene>
<feature type="domain" description="PAC1-like LisH-like dimerisation" evidence="3">
    <location>
        <begin position="55"/>
        <end position="84"/>
    </location>
</feature>
<protein>
    <recommendedName>
        <fullName evidence="6">LisH domain-containing protein</fullName>
    </recommendedName>
</protein>
<organism evidence="4 5">
    <name type="scientific">Anisodus acutangulus</name>
    <dbReference type="NCBI Taxonomy" id="402998"/>
    <lineage>
        <taxon>Eukaryota</taxon>
        <taxon>Viridiplantae</taxon>
        <taxon>Streptophyta</taxon>
        <taxon>Embryophyta</taxon>
        <taxon>Tracheophyta</taxon>
        <taxon>Spermatophyta</taxon>
        <taxon>Magnoliopsida</taxon>
        <taxon>eudicotyledons</taxon>
        <taxon>Gunneridae</taxon>
        <taxon>Pentapetalae</taxon>
        <taxon>asterids</taxon>
        <taxon>lamiids</taxon>
        <taxon>Solanales</taxon>
        <taxon>Solanaceae</taxon>
        <taxon>Solanoideae</taxon>
        <taxon>Hyoscyameae</taxon>
        <taxon>Anisodus</taxon>
    </lineage>
</organism>
<evidence type="ECO:0008006" key="6">
    <source>
        <dbReference type="Google" id="ProtNLM"/>
    </source>
</evidence>
<dbReference type="Pfam" id="PF24951">
    <property type="entry name" value="LisH_PAC1"/>
    <property type="match status" value="1"/>
</dbReference>
<dbReference type="InterPro" id="IPR039191">
    <property type="entry name" value="Nopp140-like"/>
</dbReference>
<reference evidence="5" key="1">
    <citation type="journal article" date="2023" name="Proc. Natl. Acad. Sci. U.S.A.">
        <title>Genomic and structural basis for evolution of tropane alkaloid biosynthesis.</title>
        <authorList>
            <person name="Wanga Y.-J."/>
            <person name="Taina T."/>
            <person name="Yua J.-Y."/>
            <person name="Lia J."/>
            <person name="Xua B."/>
            <person name="Chenc J."/>
            <person name="D'Auriad J.C."/>
            <person name="Huanga J.-P."/>
            <person name="Huanga S.-X."/>
        </authorList>
    </citation>
    <scope>NUCLEOTIDE SEQUENCE [LARGE SCALE GENOMIC DNA]</scope>
    <source>
        <strain evidence="5">cv. KIB-2019</strain>
    </source>
</reference>
<feature type="compositionally biased region" description="Polar residues" evidence="1">
    <location>
        <begin position="248"/>
        <end position="257"/>
    </location>
</feature>
<feature type="compositionally biased region" description="Polar residues" evidence="1">
    <location>
        <begin position="288"/>
        <end position="304"/>
    </location>
</feature>
<evidence type="ECO:0000259" key="3">
    <source>
        <dbReference type="Pfam" id="PF24951"/>
    </source>
</evidence>
<feature type="compositionally biased region" description="Polar residues" evidence="1">
    <location>
        <begin position="126"/>
        <end position="139"/>
    </location>
</feature>
<keyword evidence="5" id="KW-1185">Reference proteome</keyword>
<evidence type="ECO:0000313" key="4">
    <source>
        <dbReference type="EMBL" id="KAJ8568084.1"/>
    </source>
</evidence>
<dbReference type="PANTHER" id="PTHR23216">
    <property type="entry name" value="NUCLEOLAR AND COILED-BODY PHOSPHOPROTEIN 1"/>
    <property type="match status" value="1"/>
</dbReference>
<dbReference type="SMART" id="SM00667">
    <property type="entry name" value="LisH"/>
    <property type="match status" value="1"/>
</dbReference>
<dbReference type="InterPro" id="IPR056795">
    <property type="entry name" value="PAC1-like_LisH-like_dom"/>
</dbReference>